<protein>
    <submittedName>
        <fullName evidence="1">Uncharacterized protein</fullName>
    </submittedName>
</protein>
<evidence type="ECO:0000313" key="1">
    <source>
        <dbReference type="EMBL" id="EKS01850.1"/>
    </source>
</evidence>
<gene>
    <name evidence="1" type="ORF">LEP1GSC125_3900</name>
</gene>
<reference evidence="1 2" key="1">
    <citation type="journal article" date="2014" name="Int. J. Syst. Evol. Microbiol.">
        <title>Leptospira mayottensis sp. nov., a pathogenic species of the genus Leptospira isolated from humans.</title>
        <authorList>
            <person name="Bourhy P."/>
            <person name="Collet L."/>
            <person name="Brisse S."/>
            <person name="Picardeau M."/>
        </authorList>
    </citation>
    <scope>NUCLEOTIDE SEQUENCE [LARGE SCALE GENOMIC DNA]</scope>
    <source>
        <strain evidence="1 2">200901122</strain>
    </source>
</reference>
<dbReference type="Proteomes" id="UP000001343">
    <property type="component" value="Unassembled WGS sequence"/>
</dbReference>
<dbReference type="AlphaFoldDB" id="A0AA87SY21"/>
<dbReference type="EMBL" id="AKWM02000007">
    <property type="protein sequence ID" value="EKS01850.1"/>
    <property type="molecule type" value="Genomic_DNA"/>
</dbReference>
<name>A0AA87SY21_9LEPT</name>
<accession>A0AA87SY21</accession>
<evidence type="ECO:0000313" key="2">
    <source>
        <dbReference type="Proteomes" id="UP000001343"/>
    </source>
</evidence>
<proteinExistence type="predicted"/>
<sequence>MTKEELNQPKAIRIFMFSFLREVRFISLEIISEYLRVIGIGTLSKDKELVPKP</sequence>
<comment type="caution">
    <text evidence="1">The sequence shown here is derived from an EMBL/GenBank/DDBJ whole genome shotgun (WGS) entry which is preliminary data.</text>
</comment>
<organism evidence="1 2">
    <name type="scientific">Leptospira mayottensis 200901122</name>
    <dbReference type="NCBI Taxonomy" id="1193010"/>
    <lineage>
        <taxon>Bacteria</taxon>
        <taxon>Pseudomonadati</taxon>
        <taxon>Spirochaetota</taxon>
        <taxon>Spirochaetia</taxon>
        <taxon>Leptospirales</taxon>
        <taxon>Leptospiraceae</taxon>
        <taxon>Leptospira</taxon>
    </lineage>
</organism>